<dbReference type="InterPro" id="IPR005618">
    <property type="entry name" value="OMPW"/>
</dbReference>
<feature type="signal peptide" evidence="1">
    <location>
        <begin position="1"/>
        <end position="18"/>
    </location>
</feature>
<gene>
    <name evidence="2" type="primary">ompW</name>
    <name evidence="2" type="ORF">FNP_1248</name>
</gene>
<name>A5TVV8_FUSNP</name>
<dbReference type="RefSeq" id="WP_005897664.1">
    <property type="nucleotide sequence ID" value="NZ_CM000440.1"/>
</dbReference>
<dbReference type="SUPFAM" id="SSF56925">
    <property type="entry name" value="OMPA-like"/>
    <property type="match status" value="1"/>
</dbReference>
<protein>
    <submittedName>
        <fullName evidence="2">Possible outer membrane protein OmpW</fullName>
    </submittedName>
</protein>
<evidence type="ECO:0000256" key="1">
    <source>
        <dbReference type="SAM" id="SignalP"/>
    </source>
</evidence>
<evidence type="ECO:0000313" key="2">
    <source>
        <dbReference type="EMBL" id="EDK89033.1"/>
    </source>
</evidence>
<dbReference type="Proteomes" id="UP000001921">
    <property type="component" value="Chromosome"/>
</dbReference>
<reference evidence="2" key="1">
    <citation type="submission" date="2006-07" db="EMBL/GenBank/DDBJ databases">
        <authorList>
            <person name="Qin X."/>
            <person name="Weinstock G.M."/>
        </authorList>
    </citation>
    <scope>NUCLEOTIDE SEQUENCE [LARGE SCALE GENOMIC DNA]</scope>
    <source>
        <strain evidence="2">ATCC 10953</strain>
    </source>
</reference>
<dbReference type="InterPro" id="IPR011250">
    <property type="entry name" value="OMP/PagP_B-barrel"/>
</dbReference>
<keyword evidence="1" id="KW-0732">Signal</keyword>
<proteinExistence type="predicted"/>
<dbReference type="EMBL" id="CM000440">
    <property type="protein sequence ID" value="EDK89033.1"/>
    <property type="molecule type" value="Genomic_DNA"/>
</dbReference>
<dbReference type="eggNOG" id="COG3637">
    <property type="taxonomic scope" value="Bacteria"/>
</dbReference>
<accession>A5TVV8</accession>
<dbReference type="HOGENOM" id="CLU_092722_1_0_0"/>
<feature type="chain" id="PRO_5002687570" evidence="1">
    <location>
        <begin position="19"/>
        <end position="211"/>
    </location>
</feature>
<organism evidence="2">
    <name type="scientific">Fusobacterium polymorphum ATCC 10953</name>
    <dbReference type="NCBI Taxonomy" id="393480"/>
    <lineage>
        <taxon>Bacteria</taxon>
        <taxon>Fusobacteriati</taxon>
        <taxon>Fusobacteriota</taxon>
        <taxon>Fusobacteriia</taxon>
        <taxon>Fusobacteriales</taxon>
        <taxon>Fusobacteriaceae</taxon>
        <taxon>Fusobacterium</taxon>
    </lineage>
</organism>
<dbReference type="Pfam" id="PF03922">
    <property type="entry name" value="OmpW"/>
    <property type="match status" value="1"/>
</dbReference>
<dbReference type="GO" id="GO:0019867">
    <property type="term" value="C:outer membrane"/>
    <property type="evidence" value="ECO:0007669"/>
    <property type="project" value="InterPro"/>
</dbReference>
<sequence>MKKILLGLFALTSISAMAAEGVNFYGRVGLDVFSHYNKVSEKDADGEATLKSRGKVAPSVALEVTKDLDSNLELGLGLAYVSHGKRDFKIVDIDAHGNKEITEGKYPSVNSVPLYVTGKYKFSNSDVKPYVKADLGYSFNKMKKSSDVEGAKAKNGLYTAVGVGVEYMNVTADLAYVFTGAKVKISDEGTSESVKANNSAIRLTVGYKFSI</sequence>
<dbReference type="GeneID" id="45634037"/>
<reference evidence="2" key="2">
    <citation type="submission" date="2007-05" db="EMBL/GenBank/DDBJ databases">
        <title>Genome sequence of Fusobacterium nucleatum subspecies polymorphum - a genetically tractable Fusobacterium.</title>
        <authorList>
            <person name="Karpathy S.E."/>
            <person name="Xiang Q."/>
            <person name="Gioia J."/>
            <person name="Jiang H."/>
            <person name="Liu Y."/>
            <person name="Petrosino J.F."/>
            <person name="Yerrapragada S."/>
            <person name="Fox G.E."/>
            <person name="Kinder Haake S."/>
            <person name="Weinstock G.M."/>
            <person name="Highlander S.K."/>
        </authorList>
    </citation>
    <scope>NUCLEOTIDE SEQUENCE [LARGE SCALE GENOMIC DNA]</scope>
    <source>
        <strain evidence="2">ATCC 10953</strain>
    </source>
</reference>
<dbReference type="AlphaFoldDB" id="A5TVV8"/>
<dbReference type="Gene3D" id="2.40.160.20">
    <property type="match status" value="1"/>
</dbReference>